<comment type="similarity">
    <text evidence="5">Belongs to the protein kinase superfamily. Ser/Thr protein kinase family. GCN2 subfamily.</text>
</comment>
<keyword evidence="9" id="KW-1185">Reference proteome</keyword>
<dbReference type="PANTHER" id="PTHR11042">
    <property type="entry name" value="EUKARYOTIC TRANSLATION INITIATION FACTOR 2-ALPHA KINASE EIF2-ALPHA KINASE -RELATED"/>
    <property type="match status" value="1"/>
</dbReference>
<dbReference type="GO" id="GO:0005737">
    <property type="term" value="C:cytoplasm"/>
    <property type="evidence" value="ECO:0007669"/>
    <property type="project" value="TreeGrafter"/>
</dbReference>
<dbReference type="GO" id="GO:0005634">
    <property type="term" value="C:nucleus"/>
    <property type="evidence" value="ECO:0007669"/>
    <property type="project" value="TreeGrafter"/>
</dbReference>
<reference evidence="8" key="3">
    <citation type="submission" date="2021-02" db="UniProtKB">
        <authorList>
            <consortium name="EnsemblMetazoa"/>
        </authorList>
    </citation>
    <scope>IDENTIFICATION</scope>
    <source>
        <strain evidence="8">USDA</strain>
    </source>
</reference>
<dbReference type="OMA" id="DRRYMSP"/>
<dbReference type="InterPro" id="IPR011009">
    <property type="entry name" value="Kinase-like_dom_sf"/>
</dbReference>
<dbReference type="CTD" id="8237184"/>
<accession>E0VQK0</accession>
<dbReference type="KEGG" id="phu:Phum_PHUM378600"/>
<dbReference type="InterPro" id="IPR008271">
    <property type="entry name" value="Ser/Thr_kinase_AS"/>
</dbReference>
<evidence type="ECO:0000313" key="9">
    <source>
        <dbReference type="Proteomes" id="UP000009046"/>
    </source>
</evidence>
<dbReference type="RefSeq" id="XP_002428394.1">
    <property type="nucleotide sequence ID" value="XM_002428349.1"/>
</dbReference>
<dbReference type="SUPFAM" id="SSF56112">
    <property type="entry name" value="Protein kinase-like (PK-like)"/>
    <property type="match status" value="1"/>
</dbReference>
<dbReference type="EMBL" id="AAZO01004427">
    <property type="status" value="NOT_ANNOTATED_CDS"/>
    <property type="molecule type" value="Genomic_DNA"/>
</dbReference>
<evidence type="ECO:0000256" key="4">
    <source>
        <dbReference type="ARBA" id="ARBA00022840"/>
    </source>
</evidence>
<dbReference type="EMBL" id="AAZO01004428">
    <property type="status" value="NOT_ANNOTATED_CDS"/>
    <property type="molecule type" value="Genomic_DNA"/>
</dbReference>
<dbReference type="PROSITE" id="PS50011">
    <property type="entry name" value="PROTEIN_KINASE_DOM"/>
    <property type="match status" value="1"/>
</dbReference>
<organism>
    <name type="scientific">Pediculus humanus subsp. corporis</name>
    <name type="common">Body louse</name>
    <dbReference type="NCBI Taxonomy" id="121224"/>
    <lineage>
        <taxon>Eukaryota</taxon>
        <taxon>Metazoa</taxon>
        <taxon>Ecdysozoa</taxon>
        <taxon>Arthropoda</taxon>
        <taxon>Hexapoda</taxon>
        <taxon>Insecta</taxon>
        <taxon>Pterygota</taxon>
        <taxon>Neoptera</taxon>
        <taxon>Paraneoptera</taxon>
        <taxon>Psocodea</taxon>
        <taxon>Troctomorpha</taxon>
        <taxon>Phthiraptera</taxon>
        <taxon>Anoplura</taxon>
        <taxon>Pediculidae</taxon>
        <taxon>Pediculus</taxon>
    </lineage>
</organism>
<sequence>MNFDEEIEEKTMDYNEDCDANPSMWLPISRKLTFSPVPDDLNFSSNSPAVSKFFDAPFDRTTIDSWNIYINSGRRVPASSKLNSRLSAPNLNPFTPESMLKLSKKRSRSSNSRRKALNEVFAHAVLGKHENVVRYFAAWAEDKHMLIQNEFCNRGSLQDAIEKHRANGTYFLESEIRIILLHLAEGLRYIHSHNLVHMDIKPGNIFISLEPRIRPLHYQSDDSFEEEEYQIIYKIGDLGHVTSIAQTPTSVEEGDTRYLAKEVFHDDYSNLTKADIFALGLTVYEAAGGGPLQKNGPEWHEIREGKIPYLKHCSKELNDFIKQMTHPDPEQRPTALQILKHSIVCPPSNKTKEQLERELLAEKTKTQILEKKLKAVSTLFKSKMIGKGIRTRSNSRMVGKNVNRSHSTTEFGW</sequence>
<dbReference type="SMART" id="SM00220">
    <property type="entry name" value="S_TKc"/>
    <property type="match status" value="1"/>
</dbReference>
<dbReference type="EC" id="2.7.10.2" evidence="7"/>
<protein>
    <submittedName>
        <fullName evidence="7 8">Serine/threonine-protein kinase Nek7, putative</fullName>
        <ecNumber evidence="7">2.7.10.2</ecNumber>
    </submittedName>
</protein>
<keyword evidence="4" id="KW-0067">ATP-binding</keyword>
<keyword evidence="2" id="KW-0547">Nucleotide-binding</keyword>
<dbReference type="OrthoDB" id="5337378at2759"/>
<evidence type="ECO:0000313" key="8">
    <source>
        <dbReference type="EnsemblMetazoa" id="PHUM378600-PA"/>
    </source>
</evidence>
<dbReference type="PANTHER" id="PTHR11042:SF185">
    <property type="entry name" value="WEE1-LIKE PROTEIN KINASE"/>
    <property type="match status" value="1"/>
</dbReference>
<dbReference type="eggNOG" id="KOG0601">
    <property type="taxonomic scope" value="Eukaryota"/>
</dbReference>
<name>E0VQK0_PEDHC</name>
<dbReference type="Gene3D" id="3.30.200.20">
    <property type="entry name" value="Phosphorylase Kinase, domain 1"/>
    <property type="match status" value="1"/>
</dbReference>
<feature type="domain" description="Protein kinase" evidence="6">
    <location>
        <begin position="66"/>
        <end position="344"/>
    </location>
</feature>
<dbReference type="InParanoid" id="E0VQK0"/>
<evidence type="ECO:0000256" key="5">
    <source>
        <dbReference type="ARBA" id="ARBA00037982"/>
    </source>
</evidence>
<dbReference type="Gene3D" id="1.10.510.10">
    <property type="entry name" value="Transferase(Phosphotransferase) domain 1"/>
    <property type="match status" value="1"/>
</dbReference>
<keyword evidence="1 7" id="KW-0808">Transferase</keyword>
<reference evidence="7" key="2">
    <citation type="submission" date="2007-04" db="EMBL/GenBank/DDBJ databases">
        <title>The genome of the human body louse.</title>
        <authorList>
            <consortium name="The Human Body Louse Genome Consortium"/>
            <person name="Kirkness E."/>
            <person name="Walenz B."/>
            <person name="Hass B."/>
            <person name="Bruggner R."/>
            <person name="Strausberg R."/>
        </authorList>
    </citation>
    <scope>NUCLEOTIDE SEQUENCE</scope>
    <source>
        <strain evidence="7">USDA</strain>
    </source>
</reference>
<dbReference type="EMBL" id="DS235430">
    <property type="protein sequence ID" value="EEB15656.1"/>
    <property type="molecule type" value="Genomic_DNA"/>
</dbReference>
<dbReference type="AlphaFoldDB" id="E0VQK0"/>
<evidence type="ECO:0000259" key="6">
    <source>
        <dbReference type="PROSITE" id="PS50011"/>
    </source>
</evidence>
<dbReference type="InterPro" id="IPR000719">
    <property type="entry name" value="Prot_kinase_dom"/>
</dbReference>
<dbReference type="GO" id="GO:0004715">
    <property type="term" value="F:non-membrane spanning protein tyrosine kinase activity"/>
    <property type="evidence" value="ECO:0007669"/>
    <property type="project" value="UniProtKB-EC"/>
</dbReference>
<dbReference type="GeneID" id="8237184"/>
<evidence type="ECO:0000256" key="2">
    <source>
        <dbReference type="ARBA" id="ARBA00022741"/>
    </source>
</evidence>
<dbReference type="GO" id="GO:0005524">
    <property type="term" value="F:ATP binding"/>
    <property type="evidence" value="ECO:0007669"/>
    <property type="project" value="UniProtKB-KW"/>
</dbReference>
<dbReference type="HOGENOM" id="CLU_000288_25_1_1"/>
<dbReference type="Proteomes" id="UP000009046">
    <property type="component" value="Unassembled WGS sequence"/>
</dbReference>
<dbReference type="InterPro" id="IPR050339">
    <property type="entry name" value="CC_SR_Kinase"/>
</dbReference>
<evidence type="ECO:0000256" key="3">
    <source>
        <dbReference type="ARBA" id="ARBA00022777"/>
    </source>
</evidence>
<dbReference type="STRING" id="121224.E0VQK0"/>
<dbReference type="FunFam" id="1.10.510.10:FF:000989">
    <property type="entry name" value="Wee1-like protein kinase"/>
    <property type="match status" value="1"/>
</dbReference>
<dbReference type="PROSITE" id="PS00108">
    <property type="entry name" value="PROTEIN_KINASE_ST"/>
    <property type="match status" value="1"/>
</dbReference>
<dbReference type="VEuPathDB" id="VectorBase:PHUM378600"/>
<reference evidence="7" key="1">
    <citation type="submission" date="2007-04" db="EMBL/GenBank/DDBJ databases">
        <title>Annotation of Pediculus humanus corporis strain USDA.</title>
        <authorList>
            <person name="Kirkness E."/>
            <person name="Hannick L."/>
            <person name="Hass B."/>
            <person name="Bruggner R."/>
            <person name="Lawson D."/>
            <person name="Bidwell S."/>
            <person name="Joardar V."/>
            <person name="Caler E."/>
            <person name="Walenz B."/>
            <person name="Inman J."/>
            <person name="Schobel S."/>
            <person name="Galinsky K."/>
            <person name="Amedeo P."/>
            <person name="Strausberg R."/>
        </authorList>
    </citation>
    <scope>NUCLEOTIDE SEQUENCE</scope>
    <source>
        <strain evidence="7">USDA</strain>
    </source>
</reference>
<gene>
    <name evidence="8" type="primary">8237184</name>
    <name evidence="7" type="ORF">Phum_PHUM378600</name>
</gene>
<proteinExistence type="inferred from homology"/>
<dbReference type="EnsemblMetazoa" id="PHUM378600-RA">
    <property type="protein sequence ID" value="PHUM378600-PA"/>
    <property type="gene ID" value="PHUM378600"/>
</dbReference>
<evidence type="ECO:0000313" key="7">
    <source>
        <dbReference type="EMBL" id="EEB15656.1"/>
    </source>
</evidence>
<keyword evidence="3 7" id="KW-0418">Kinase</keyword>
<evidence type="ECO:0000256" key="1">
    <source>
        <dbReference type="ARBA" id="ARBA00022679"/>
    </source>
</evidence>
<dbReference type="Pfam" id="PF00069">
    <property type="entry name" value="Pkinase"/>
    <property type="match status" value="1"/>
</dbReference>